<organism evidence="1 2">
    <name type="scientific">Streptomyces doebereineriae</name>
    <dbReference type="NCBI Taxonomy" id="3075528"/>
    <lineage>
        <taxon>Bacteria</taxon>
        <taxon>Bacillati</taxon>
        <taxon>Actinomycetota</taxon>
        <taxon>Actinomycetes</taxon>
        <taxon>Kitasatosporales</taxon>
        <taxon>Streptomycetaceae</taxon>
        <taxon>Streptomyces</taxon>
    </lineage>
</organism>
<evidence type="ECO:0000313" key="1">
    <source>
        <dbReference type="EMBL" id="MDT0485381.1"/>
    </source>
</evidence>
<evidence type="ECO:0008006" key="3">
    <source>
        <dbReference type="Google" id="ProtNLM"/>
    </source>
</evidence>
<accession>A0ABU2VIH3</accession>
<proteinExistence type="predicted"/>
<protein>
    <recommendedName>
        <fullName evidence="3">DUF4913 domain-containing protein</fullName>
    </recommendedName>
</protein>
<comment type="caution">
    <text evidence="1">The sequence shown here is derived from an EMBL/GenBank/DDBJ whole genome shotgun (WGS) entry which is preliminary data.</text>
</comment>
<gene>
    <name evidence="1" type="ORF">RNB18_35335</name>
</gene>
<dbReference type="RefSeq" id="WP_311718158.1">
    <property type="nucleotide sequence ID" value="NZ_JAVREZ010000015.1"/>
</dbReference>
<name>A0ABU2VIH3_9ACTN</name>
<reference evidence="2" key="1">
    <citation type="submission" date="2023-07" db="EMBL/GenBank/DDBJ databases">
        <title>30 novel species of actinomycetes from the DSMZ collection.</title>
        <authorList>
            <person name="Nouioui I."/>
        </authorList>
    </citation>
    <scope>NUCLEOTIDE SEQUENCE [LARGE SCALE GENOMIC DNA]</scope>
    <source>
        <strain evidence="2">DSM 41640</strain>
    </source>
</reference>
<sequence>MDRTPDVAGETPLTVEEYEAIHTAVLAGVGPRAGGQHWTLNSLLAAWSSVVEDLVDGYSDCAPEFVNDVWCRGALARVWRLLPSRVRVIRQRELDVLDGRFRAATVGRPDRDDESHQWWVHRIPQILEAVPGEPRWQGWPMGWDVMPFPKPDSVEVVE</sequence>
<keyword evidence="2" id="KW-1185">Reference proteome</keyword>
<dbReference type="Proteomes" id="UP001183824">
    <property type="component" value="Unassembled WGS sequence"/>
</dbReference>
<evidence type="ECO:0000313" key="2">
    <source>
        <dbReference type="Proteomes" id="UP001183824"/>
    </source>
</evidence>
<dbReference type="EMBL" id="JAVREZ010000015">
    <property type="protein sequence ID" value="MDT0485381.1"/>
    <property type="molecule type" value="Genomic_DNA"/>
</dbReference>